<dbReference type="PANTHER" id="PTHR34388:SF1">
    <property type="entry name" value="DNA POLYMERASE III SUBUNIT DELTA"/>
    <property type="match status" value="1"/>
</dbReference>
<dbReference type="EC" id="2.7.7.7" evidence="1"/>
<dbReference type="InterPro" id="IPR010372">
    <property type="entry name" value="DNA_pol3_delta_N"/>
</dbReference>
<dbReference type="OrthoDB" id="1172326at2"/>
<dbReference type="SUPFAM" id="SSF52540">
    <property type="entry name" value="P-loop containing nucleoside triphosphate hydrolases"/>
    <property type="match status" value="1"/>
</dbReference>
<evidence type="ECO:0000313" key="11">
    <source>
        <dbReference type="EMBL" id="PKD44513.1"/>
    </source>
</evidence>
<dbReference type="Pfam" id="PF21694">
    <property type="entry name" value="DNA_pol3_delta_C"/>
    <property type="match status" value="1"/>
</dbReference>
<protein>
    <recommendedName>
        <fullName evidence="2">DNA polymerase III subunit delta</fullName>
        <ecNumber evidence="1">2.7.7.7</ecNumber>
    </recommendedName>
</protein>
<dbReference type="Gene3D" id="3.40.50.300">
    <property type="entry name" value="P-loop containing nucleotide triphosphate hydrolases"/>
    <property type="match status" value="1"/>
</dbReference>
<evidence type="ECO:0000256" key="1">
    <source>
        <dbReference type="ARBA" id="ARBA00012417"/>
    </source>
</evidence>
<evidence type="ECO:0000256" key="4">
    <source>
        <dbReference type="ARBA" id="ARBA00022695"/>
    </source>
</evidence>
<organism evidence="11 12">
    <name type="scientific">Rhodohalobacter barkolensis</name>
    <dbReference type="NCBI Taxonomy" id="2053187"/>
    <lineage>
        <taxon>Bacteria</taxon>
        <taxon>Pseudomonadati</taxon>
        <taxon>Balneolota</taxon>
        <taxon>Balneolia</taxon>
        <taxon>Balneolales</taxon>
        <taxon>Balneolaceae</taxon>
        <taxon>Rhodohalobacter</taxon>
    </lineage>
</organism>
<comment type="caution">
    <text evidence="11">The sequence shown here is derived from an EMBL/GenBank/DDBJ whole genome shotgun (WGS) entry which is preliminary data.</text>
</comment>
<evidence type="ECO:0000259" key="10">
    <source>
        <dbReference type="Pfam" id="PF21694"/>
    </source>
</evidence>
<sequence length="350" mass="40272">MAKKSSIDLFKEAFREIKGQKNIKPIYYLYGEEDFFKDLLQEEIEKFVPDDQKDFNFDLIYGSESNPSKVLSIARSYPMMAERRVVIVRDFIKLGEKAEDGSLNEFISYIKQPNPTCVLCLIDSRFPDKRTGLGKELNNNDKVSEYKFEAVPDYQLPDWISDWTKNIHKREINPAAAQVLAQMAGPDLKLLSTELEKVCTFVDTGERIEIEHIKKISGSYRDYNVIELKNAVVNRNLNQALGISEQILQHNNYSVGEVIKTLGFFYIVFCNIWQICRLTEKGLSKDQVQSELGIKSNYIFNAQWREASQFRLAEMPRIFEALLDADRAAKGFGTLDTSSIFLLLLKRIIG</sequence>
<dbReference type="RefSeq" id="WP_101071803.1">
    <property type="nucleotide sequence ID" value="NZ_PISP01000001.1"/>
</dbReference>
<evidence type="ECO:0000259" key="9">
    <source>
        <dbReference type="Pfam" id="PF06144"/>
    </source>
</evidence>
<dbReference type="AlphaFoldDB" id="A0A2N0VK06"/>
<evidence type="ECO:0000256" key="6">
    <source>
        <dbReference type="ARBA" id="ARBA00022932"/>
    </source>
</evidence>
<feature type="domain" description="DNA polymerase III delta subunit-like C-terminal" evidence="10">
    <location>
        <begin position="224"/>
        <end position="344"/>
    </location>
</feature>
<dbReference type="InterPro" id="IPR048466">
    <property type="entry name" value="DNA_pol3_delta-like_C"/>
</dbReference>
<dbReference type="Gene3D" id="1.20.272.10">
    <property type="match status" value="1"/>
</dbReference>
<dbReference type="Proteomes" id="UP000233398">
    <property type="component" value="Unassembled WGS sequence"/>
</dbReference>
<keyword evidence="3" id="KW-0808">Transferase</keyword>
<dbReference type="NCBIfam" id="TIGR01128">
    <property type="entry name" value="holA"/>
    <property type="match status" value="1"/>
</dbReference>
<dbReference type="GO" id="GO:0009360">
    <property type="term" value="C:DNA polymerase III complex"/>
    <property type="evidence" value="ECO:0007669"/>
    <property type="project" value="InterPro"/>
</dbReference>
<evidence type="ECO:0000256" key="7">
    <source>
        <dbReference type="ARBA" id="ARBA00034754"/>
    </source>
</evidence>
<keyword evidence="12" id="KW-1185">Reference proteome</keyword>
<dbReference type="InterPro" id="IPR027417">
    <property type="entry name" value="P-loop_NTPase"/>
</dbReference>
<evidence type="ECO:0000313" key="12">
    <source>
        <dbReference type="Proteomes" id="UP000233398"/>
    </source>
</evidence>
<keyword evidence="5" id="KW-0235">DNA replication</keyword>
<comment type="catalytic activity">
    <reaction evidence="8">
        <text>DNA(n) + a 2'-deoxyribonucleoside 5'-triphosphate = DNA(n+1) + diphosphate</text>
        <dbReference type="Rhea" id="RHEA:22508"/>
        <dbReference type="Rhea" id="RHEA-COMP:17339"/>
        <dbReference type="Rhea" id="RHEA-COMP:17340"/>
        <dbReference type="ChEBI" id="CHEBI:33019"/>
        <dbReference type="ChEBI" id="CHEBI:61560"/>
        <dbReference type="ChEBI" id="CHEBI:173112"/>
        <dbReference type="EC" id="2.7.7.7"/>
    </reaction>
</comment>
<evidence type="ECO:0000256" key="3">
    <source>
        <dbReference type="ARBA" id="ARBA00022679"/>
    </source>
</evidence>
<feature type="domain" description="DNA polymerase III delta N-terminal" evidence="9">
    <location>
        <begin position="27"/>
        <end position="146"/>
    </location>
</feature>
<dbReference type="InterPro" id="IPR008921">
    <property type="entry name" value="DNA_pol3_clamp-load_cplx_C"/>
</dbReference>
<dbReference type="EMBL" id="PISP01000001">
    <property type="protein sequence ID" value="PKD44513.1"/>
    <property type="molecule type" value="Genomic_DNA"/>
</dbReference>
<dbReference type="GO" id="GO:0003887">
    <property type="term" value="F:DNA-directed DNA polymerase activity"/>
    <property type="evidence" value="ECO:0007669"/>
    <property type="project" value="UniProtKB-KW"/>
</dbReference>
<accession>A0A2N0VK06</accession>
<reference evidence="11 12" key="1">
    <citation type="submission" date="2017-11" db="EMBL/GenBank/DDBJ databases">
        <title>Rhodohalobacter 15182 sp. nov., isolated from a salt lake.</title>
        <authorList>
            <person name="Han S."/>
        </authorList>
    </citation>
    <scope>NUCLEOTIDE SEQUENCE [LARGE SCALE GENOMIC DNA]</scope>
    <source>
        <strain evidence="11 12">15182</strain>
    </source>
</reference>
<dbReference type="Pfam" id="PF06144">
    <property type="entry name" value="DNA_pol3_delta"/>
    <property type="match status" value="1"/>
</dbReference>
<comment type="similarity">
    <text evidence="7">Belongs to the DNA polymerase HolA subunit family.</text>
</comment>
<evidence type="ECO:0000256" key="2">
    <source>
        <dbReference type="ARBA" id="ARBA00017703"/>
    </source>
</evidence>
<dbReference type="PANTHER" id="PTHR34388">
    <property type="entry name" value="DNA POLYMERASE III SUBUNIT DELTA"/>
    <property type="match status" value="1"/>
</dbReference>
<proteinExistence type="inferred from homology"/>
<gene>
    <name evidence="11" type="primary">holA</name>
    <name evidence="11" type="ORF">CWD77_03335</name>
</gene>
<name>A0A2N0VK06_9BACT</name>
<evidence type="ECO:0000256" key="5">
    <source>
        <dbReference type="ARBA" id="ARBA00022705"/>
    </source>
</evidence>
<evidence type="ECO:0000256" key="8">
    <source>
        <dbReference type="ARBA" id="ARBA00049244"/>
    </source>
</evidence>
<dbReference type="GO" id="GO:0006261">
    <property type="term" value="P:DNA-templated DNA replication"/>
    <property type="evidence" value="ECO:0007669"/>
    <property type="project" value="TreeGrafter"/>
</dbReference>
<dbReference type="Gene3D" id="1.10.8.60">
    <property type="match status" value="1"/>
</dbReference>
<keyword evidence="4" id="KW-0548">Nucleotidyltransferase</keyword>
<dbReference type="GO" id="GO:0003677">
    <property type="term" value="F:DNA binding"/>
    <property type="evidence" value="ECO:0007669"/>
    <property type="project" value="InterPro"/>
</dbReference>
<dbReference type="SUPFAM" id="SSF48019">
    <property type="entry name" value="post-AAA+ oligomerization domain-like"/>
    <property type="match status" value="1"/>
</dbReference>
<keyword evidence="6" id="KW-0239">DNA-directed DNA polymerase</keyword>
<dbReference type="InterPro" id="IPR005790">
    <property type="entry name" value="DNA_polIII_delta"/>
</dbReference>